<keyword evidence="1" id="KW-0812">Transmembrane</keyword>
<reference evidence="2" key="1">
    <citation type="submission" date="2018-05" db="EMBL/GenBank/DDBJ databases">
        <title>Draft genome of Mucuna pruriens seed.</title>
        <authorList>
            <person name="Nnadi N.E."/>
            <person name="Vos R."/>
            <person name="Hasami M.H."/>
            <person name="Devisetty U.K."/>
            <person name="Aguiy J.C."/>
        </authorList>
    </citation>
    <scope>NUCLEOTIDE SEQUENCE [LARGE SCALE GENOMIC DNA]</scope>
    <source>
        <strain evidence="2">JCA_2017</strain>
    </source>
</reference>
<sequence>MVFNNPLSITLFLSKELALSWFFCWFLWMISSFLYQTQSLIQSFFKLKIAGDLKYFLGLEIATSPKGINLCQHKYTKQLLTNTGFIFAKPLTLHMGSNVGLNDFDGELLQDPSQYRRFIRHLIYLTISKLDITFLSSLGQDILFPTTSFLHLSLHHALQYLKSSLGQGILFPTIPFLHLSPYADKQSTVSHSSTEVKHMALAILTTKLL</sequence>
<name>A0A371GX82_MUCPR</name>
<dbReference type="AlphaFoldDB" id="A0A371GX82"/>
<dbReference type="OrthoDB" id="414945at2759"/>
<keyword evidence="1" id="KW-0472">Membrane</keyword>
<evidence type="ECO:0000313" key="3">
    <source>
        <dbReference type="Proteomes" id="UP000257109"/>
    </source>
</evidence>
<protein>
    <submittedName>
        <fullName evidence="2">Mitochondrial protein</fullName>
    </submittedName>
</protein>
<proteinExistence type="predicted"/>
<accession>A0A371GX82</accession>
<feature type="non-terminal residue" evidence="2">
    <location>
        <position position="1"/>
    </location>
</feature>
<keyword evidence="3" id="KW-1185">Reference proteome</keyword>
<dbReference type="EMBL" id="QJKJ01004189">
    <property type="protein sequence ID" value="RDX95172.1"/>
    <property type="molecule type" value="Genomic_DNA"/>
</dbReference>
<dbReference type="Proteomes" id="UP000257109">
    <property type="component" value="Unassembled WGS sequence"/>
</dbReference>
<dbReference type="STRING" id="157652.A0A371GX82"/>
<organism evidence="2 3">
    <name type="scientific">Mucuna pruriens</name>
    <name type="common">Velvet bean</name>
    <name type="synonym">Dolichos pruriens</name>
    <dbReference type="NCBI Taxonomy" id="157652"/>
    <lineage>
        <taxon>Eukaryota</taxon>
        <taxon>Viridiplantae</taxon>
        <taxon>Streptophyta</taxon>
        <taxon>Embryophyta</taxon>
        <taxon>Tracheophyta</taxon>
        <taxon>Spermatophyta</taxon>
        <taxon>Magnoliopsida</taxon>
        <taxon>eudicotyledons</taxon>
        <taxon>Gunneridae</taxon>
        <taxon>Pentapetalae</taxon>
        <taxon>rosids</taxon>
        <taxon>fabids</taxon>
        <taxon>Fabales</taxon>
        <taxon>Fabaceae</taxon>
        <taxon>Papilionoideae</taxon>
        <taxon>50 kb inversion clade</taxon>
        <taxon>NPAAA clade</taxon>
        <taxon>indigoferoid/millettioid clade</taxon>
        <taxon>Phaseoleae</taxon>
        <taxon>Mucuna</taxon>
    </lineage>
</organism>
<keyword evidence="1" id="KW-1133">Transmembrane helix</keyword>
<evidence type="ECO:0000256" key="1">
    <source>
        <dbReference type="SAM" id="Phobius"/>
    </source>
</evidence>
<comment type="caution">
    <text evidence="2">The sequence shown here is derived from an EMBL/GenBank/DDBJ whole genome shotgun (WGS) entry which is preliminary data.</text>
</comment>
<gene>
    <name evidence="2" type="ORF">CR513_22347</name>
</gene>
<feature type="transmembrane region" description="Helical" evidence="1">
    <location>
        <begin position="17"/>
        <end position="35"/>
    </location>
</feature>
<evidence type="ECO:0000313" key="2">
    <source>
        <dbReference type="EMBL" id="RDX95172.1"/>
    </source>
</evidence>